<dbReference type="AlphaFoldDB" id="A0A1N7RG64"/>
<name>A0A1N7RG64_9BACT</name>
<evidence type="ECO:0000313" key="2">
    <source>
        <dbReference type="Proteomes" id="UP000186917"/>
    </source>
</evidence>
<reference evidence="2" key="1">
    <citation type="submission" date="2017-01" db="EMBL/GenBank/DDBJ databases">
        <authorList>
            <person name="Varghese N."/>
            <person name="Submissions S."/>
        </authorList>
    </citation>
    <scope>NUCLEOTIDE SEQUENCE [LARGE SCALE GENOMIC DNA]</scope>
    <source>
        <strain evidence="2">DSM 21054</strain>
    </source>
</reference>
<organism evidence="1 2">
    <name type="scientific">Filimonas lacunae</name>
    <dbReference type="NCBI Taxonomy" id="477680"/>
    <lineage>
        <taxon>Bacteria</taxon>
        <taxon>Pseudomonadati</taxon>
        <taxon>Bacteroidota</taxon>
        <taxon>Chitinophagia</taxon>
        <taxon>Chitinophagales</taxon>
        <taxon>Chitinophagaceae</taxon>
        <taxon>Filimonas</taxon>
    </lineage>
</organism>
<dbReference type="EMBL" id="FTOR01000014">
    <property type="protein sequence ID" value="SIT34022.1"/>
    <property type="molecule type" value="Genomic_DNA"/>
</dbReference>
<sequence>MYTDMEGFQEYEGESECEQMSSPQYKEYAKAYKGLLQSLLNLRFSWEKDPEDFLALVLLTYKAIINGGPGPLTELTKKDIADGIVLPDINIVAAVFEEWIRVDYGVYQNFQQLKQNAIPSDKIFNEELLVLAESKRNDFGAMKETSHGDGAHMITSPLYEVPHPITKIWAEAFTRKLAERMKLYDESLCEILLGHSVHKGAYMVI</sequence>
<accession>A0A1N7RG64</accession>
<evidence type="ECO:0000313" key="1">
    <source>
        <dbReference type="EMBL" id="SIT34022.1"/>
    </source>
</evidence>
<proteinExistence type="predicted"/>
<keyword evidence="2" id="KW-1185">Reference proteome</keyword>
<protein>
    <submittedName>
        <fullName evidence="1">Uncharacterized protein</fullName>
    </submittedName>
</protein>
<gene>
    <name evidence="1" type="ORF">SAMN05421788_11483</name>
</gene>
<dbReference type="Proteomes" id="UP000186917">
    <property type="component" value="Unassembled WGS sequence"/>
</dbReference>
<dbReference type="STRING" id="477680.SAMN05421788_11483"/>